<dbReference type="Pfam" id="PF00392">
    <property type="entry name" value="GntR"/>
    <property type="match status" value="1"/>
</dbReference>
<evidence type="ECO:0000256" key="3">
    <source>
        <dbReference type="ARBA" id="ARBA00023163"/>
    </source>
</evidence>
<dbReference type="SMART" id="SM00345">
    <property type="entry name" value="HTH_GNTR"/>
    <property type="match status" value="1"/>
</dbReference>
<dbReference type="InterPro" id="IPR036390">
    <property type="entry name" value="WH_DNA-bd_sf"/>
</dbReference>
<dbReference type="Gene3D" id="1.10.10.10">
    <property type="entry name" value="Winged helix-like DNA-binding domain superfamily/Winged helix DNA-binding domain"/>
    <property type="match status" value="1"/>
</dbReference>
<feature type="region of interest" description="Disordered" evidence="4">
    <location>
        <begin position="1"/>
        <end position="20"/>
    </location>
</feature>
<dbReference type="Gene3D" id="1.20.120.530">
    <property type="entry name" value="GntR ligand-binding domain-like"/>
    <property type="match status" value="1"/>
</dbReference>
<dbReference type="PROSITE" id="PS50949">
    <property type="entry name" value="HTH_GNTR"/>
    <property type="match status" value="1"/>
</dbReference>
<dbReference type="CDD" id="cd07377">
    <property type="entry name" value="WHTH_GntR"/>
    <property type="match status" value="1"/>
</dbReference>
<dbReference type="InterPro" id="IPR000524">
    <property type="entry name" value="Tscrpt_reg_HTH_GntR"/>
</dbReference>
<keyword evidence="2" id="KW-0238">DNA-binding</keyword>
<evidence type="ECO:0000259" key="5">
    <source>
        <dbReference type="PROSITE" id="PS50949"/>
    </source>
</evidence>
<dbReference type="SUPFAM" id="SSF46785">
    <property type="entry name" value="Winged helix' DNA-binding domain"/>
    <property type="match status" value="1"/>
</dbReference>
<feature type="domain" description="HTH gntR-type" evidence="5">
    <location>
        <begin position="27"/>
        <end position="94"/>
    </location>
</feature>
<proteinExistence type="predicted"/>
<keyword evidence="1" id="KW-0805">Transcription regulation</keyword>
<evidence type="ECO:0000313" key="6">
    <source>
        <dbReference type="EMBL" id="NMH96880.1"/>
    </source>
</evidence>
<sequence length="242" mass="27092">MEPAAERAAVEGEVQVPGSRAAAAPPETIVDYITEQIRRRIVLGQLTPGERVPVYALAEEFGISRVPLREAVRQLEAEGLLDNVPRRGAIVRRLNRQDLEDAFRVLNDIEILAVERATRAADASVIAEMRYWSERMHGLGEDSVSGEWLEAHREFHFALFEAAGDGILLRHLKMLWHTCQRYVMAGMPDPERQQSSQDEHVQLIDLVEAKDSAGATRLLEHHLENSLRFALAKLEESGADAS</sequence>
<dbReference type="Pfam" id="PF07729">
    <property type="entry name" value="FCD"/>
    <property type="match status" value="1"/>
</dbReference>
<dbReference type="InterPro" id="IPR008920">
    <property type="entry name" value="TF_FadR/GntR_C"/>
</dbReference>
<dbReference type="PANTHER" id="PTHR43537:SF5">
    <property type="entry name" value="UXU OPERON TRANSCRIPTIONAL REGULATOR"/>
    <property type="match status" value="1"/>
</dbReference>
<dbReference type="PRINTS" id="PR00035">
    <property type="entry name" value="HTHGNTR"/>
</dbReference>
<evidence type="ECO:0000256" key="1">
    <source>
        <dbReference type="ARBA" id="ARBA00023015"/>
    </source>
</evidence>
<name>A0ABX1S5L7_9PSEU</name>
<dbReference type="PANTHER" id="PTHR43537">
    <property type="entry name" value="TRANSCRIPTIONAL REGULATOR, GNTR FAMILY"/>
    <property type="match status" value="1"/>
</dbReference>
<organism evidence="6 7">
    <name type="scientific">Pseudonocardia acidicola</name>
    <dbReference type="NCBI Taxonomy" id="2724939"/>
    <lineage>
        <taxon>Bacteria</taxon>
        <taxon>Bacillati</taxon>
        <taxon>Actinomycetota</taxon>
        <taxon>Actinomycetes</taxon>
        <taxon>Pseudonocardiales</taxon>
        <taxon>Pseudonocardiaceae</taxon>
        <taxon>Pseudonocardia</taxon>
    </lineage>
</organism>
<dbReference type="InterPro" id="IPR036388">
    <property type="entry name" value="WH-like_DNA-bd_sf"/>
</dbReference>
<dbReference type="SMART" id="SM00895">
    <property type="entry name" value="FCD"/>
    <property type="match status" value="1"/>
</dbReference>
<dbReference type="Proteomes" id="UP000820669">
    <property type="component" value="Unassembled WGS sequence"/>
</dbReference>
<evidence type="ECO:0000256" key="4">
    <source>
        <dbReference type="SAM" id="MobiDB-lite"/>
    </source>
</evidence>
<feature type="compositionally biased region" description="Basic and acidic residues" evidence="4">
    <location>
        <begin position="1"/>
        <end position="10"/>
    </location>
</feature>
<evidence type="ECO:0000256" key="2">
    <source>
        <dbReference type="ARBA" id="ARBA00023125"/>
    </source>
</evidence>
<evidence type="ECO:0000313" key="7">
    <source>
        <dbReference type="Proteomes" id="UP000820669"/>
    </source>
</evidence>
<dbReference type="EMBL" id="JAAXLA010000007">
    <property type="protein sequence ID" value="NMH96880.1"/>
    <property type="molecule type" value="Genomic_DNA"/>
</dbReference>
<gene>
    <name evidence="6" type="ORF">HF526_06050</name>
</gene>
<dbReference type="SUPFAM" id="SSF48008">
    <property type="entry name" value="GntR ligand-binding domain-like"/>
    <property type="match status" value="1"/>
</dbReference>
<accession>A0ABX1S5L7</accession>
<keyword evidence="7" id="KW-1185">Reference proteome</keyword>
<reference evidence="6 7" key="1">
    <citation type="submission" date="2020-04" db="EMBL/GenBank/DDBJ databases">
        <authorList>
            <person name="Klaysubun C."/>
            <person name="Duangmal K."/>
            <person name="Lipun K."/>
        </authorList>
    </citation>
    <scope>NUCLEOTIDE SEQUENCE [LARGE SCALE GENOMIC DNA]</scope>
    <source>
        <strain evidence="6 7">K10HN5</strain>
    </source>
</reference>
<keyword evidence="3" id="KW-0804">Transcription</keyword>
<dbReference type="RefSeq" id="WP_169380263.1">
    <property type="nucleotide sequence ID" value="NZ_JAAXLA010000007.1"/>
</dbReference>
<comment type="caution">
    <text evidence="6">The sequence shown here is derived from an EMBL/GenBank/DDBJ whole genome shotgun (WGS) entry which is preliminary data.</text>
</comment>
<dbReference type="InterPro" id="IPR011711">
    <property type="entry name" value="GntR_C"/>
</dbReference>
<protein>
    <submittedName>
        <fullName evidence="6">GntR family transcriptional regulator</fullName>
    </submittedName>
</protein>